<dbReference type="Proteomes" id="UP000281118">
    <property type="component" value="Unassembled WGS sequence"/>
</dbReference>
<accession>A0A3S0ZB52</accession>
<comment type="caution">
    <text evidence="1">The sequence shown here is derived from an EMBL/GenBank/DDBJ whole genome shotgun (WGS) entry which is preliminary data.</text>
</comment>
<evidence type="ECO:0000313" key="2">
    <source>
        <dbReference type="Proteomes" id="UP000281118"/>
    </source>
</evidence>
<proteinExistence type="predicted"/>
<gene>
    <name evidence="1" type="ORF">EJP67_00030</name>
</gene>
<dbReference type="EMBL" id="RXFT01000001">
    <property type="protein sequence ID" value="RUR65441.1"/>
    <property type="molecule type" value="Genomic_DNA"/>
</dbReference>
<dbReference type="AlphaFoldDB" id="A0A3S0ZB52"/>
<protein>
    <submittedName>
        <fullName evidence="1">Uncharacterized protein</fullName>
    </submittedName>
</protein>
<reference evidence="1 2" key="1">
    <citation type="submission" date="2018-12" db="EMBL/GenBank/DDBJ databases">
        <title>The genome sequences of Variovorax guangxiensis DSM 27352.</title>
        <authorList>
            <person name="Gao J."/>
            <person name="Sun J."/>
        </authorList>
    </citation>
    <scope>NUCLEOTIDE SEQUENCE [LARGE SCALE GENOMIC DNA]</scope>
    <source>
        <strain evidence="1 2">DSM 27352</strain>
    </source>
</reference>
<dbReference type="OrthoDB" id="7605324at2"/>
<name>A0A3S0ZB52_9BURK</name>
<dbReference type="RefSeq" id="WP_126018138.1">
    <property type="nucleotide sequence ID" value="NZ_RXFT01000001.1"/>
</dbReference>
<evidence type="ECO:0000313" key="1">
    <source>
        <dbReference type="EMBL" id="RUR65441.1"/>
    </source>
</evidence>
<organism evidence="1 2">
    <name type="scientific">Variovorax guangxiensis</name>
    <dbReference type="NCBI Taxonomy" id="1775474"/>
    <lineage>
        <taxon>Bacteria</taxon>
        <taxon>Pseudomonadati</taxon>
        <taxon>Pseudomonadota</taxon>
        <taxon>Betaproteobacteria</taxon>
        <taxon>Burkholderiales</taxon>
        <taxon>Comamonadaceae</taxon>
        <taxon>Variovorax</taxon>
    </lineage>
</organism>
<sequence>MVKISAGKTEKRKAYGGEKMHWSATTAAAVAFMLMPWTTLAFELSPDGTSFEKKLAQKGQPTGDRLLSKLTDLGVRKFGSPVHEEIANRSLDCDGDADICADPDWDPAQAYVLAGVRWNDDPPFRFESSFGKYRGCKAGDTVRLVVQPECWARVFYDGKTRAARGEVLNAKTAPLLVRSHFGDMQFLHAMGSVDGEPPDVTYGRIMMWAEFTWKVATRKIPANGIVANQDVAGIRDVFGMNGWSVQDLFALGNPNIRKPSYLGAVAFGSLLHTTQDSFSRAHVEREQVTKGAKCPGAASDYAAPGAIREFHAYGRQDADKHSTADVRAAFSVHWASGAPSAVDVGRVLAQFYDRQAEWMEVRPYVECVFRLAPNATAASPGDYAVD</sequence>